<organism evidence="1 2">
    <name type="scientific">Coemansia nantahalensis</name>
    <dbReference type="NCBI Taxonomy" id="2789366"/>
    <lineage>
        <taxon>Eukaryota</taxon>
        <taxon>Fungi</taxon>
        <taxon>Fungi incertae sedis</taxon>
        <taxon>Zoopagomycota</taxon>
        <taxon>Kickxellomycotina</taxon>
        <taxon>Kickxellomycetes</taxon>
        <taxon>Kickxellales</taxon>
        <taxon>Kickxellaceae</taxon>
        <taxon>Coemansia</taxon>
    </lineage>
</organism>
<name>A0ACC1K4T5_9FUNG</name>
<reference evidence="1" key="1">
    <citation type="submission" date="2022-07" db="EMBL/GenBank/DDBJ databases">
        <title>Phylogenomic reconstructions and comparative analyses of Kickxellomycotina fungi.</title>
        <authorList>
            <person name="Reynolds N.K."/>
            <person name="Stajich J.E."/>
            <person name="Barry K."/>
            <person name="Grigoriev I.V."/>
            <person name="Crous P."/>
            <person name="Smith M.E."/>
        </authorList>
    </citation>
    <scope>NUCLEOTIDE SEQUENCE</scope>
    <source>
        <strain evidence="1">CBS 109366</strain>
    </source>
</reference>
<sequence length="239" mass="26559">MVFYAPSTKEAAAKDPTALRIRGVVFDMDGTLTTPISGFLAQMRQELSVPSGVRILDYIEDSMDGEARAWAHQRLVEIEDAAMGTMELSPGLVELLQFLHDNEIRTAIITRNNRRALDHFVNNVVSRQPETHRALFSFDPLIDRSFAPTKPAPESMLHISERWGIEPAQLMMVGDHGDDLLCGVRAGSVSALLRYDDNRMFEPKAHVVVDRIDELTDKLARGFEADMGITGDDTLGVGH</sequence>
<accession>A0ACC1K4T5</accession>
<proteinExistence type="predicted"/>
<gene>
    <name evidence="1" type="ORF">IWQ57_001223</name>
</gene>
<keyword evidence="2" id="KW-1185">Reference proteome</keyword>
<dbReference type="EMBL" id="JANBUJ010000204">
    <property type="protein sequence ID" value="KAJ2773599.1"/>
    <property type="molecule type" value="Genomic_DNA"/>
</dbReference>
<comment type="caution">
    <text evidence="1">The sequence shown here is derived from an EMBL/GenBank/DDBJ whole genome shotgun (WGS) entry which is preliminary data.</text>
</comment>
<dbReference type="Proteomes" id="UP001140234">
    <property type="component" value="Unassembled WGS sequence"/>
</dbReference>
<evidence type="ECO:0000313" key="1">
    <source>
        <dbReference type="EMBL" id="KAJ2773599.1"/>
    </source>
</evidence>
<protein>
    <submittedName>
        <fullName evidence="1">Uncharacterized protein</fullName>
    </submittedName>
</protein>
<evidence type="ECO:0000313" key="2">
    <source>
        <dbReference type="Proteomes" id="UP001140234"/>
    </source>
</evidence>